<reference evidence="2" key="2">
    <citation type="submission" date="2015-01" db="EMBL/GenBank/DDBJ databases">
        <title>Evolutionary Origins and Diversification of the Mycorrhizal Mutualists.</title>
        <authorList>
            <consortium name="DOE Joint Genome Institute"/>
            <consortium name="Mycorrhizal Genomics Consortium"/>
            <person name="Kohler A."/>
            <person name="Kuo A."/>
            <person name="Nagy L.G."/>
            <person name="Floudas D."/>
            <person name="Copeland A."/>
            <person name="Barry K.W."/>
            <person name="Cichocki N."/>
            <person name="Veneault-Fourrey C."/>
            <person name="LaButti K."/>
            <person name="Lindquist E.A."/>
            <person name="Lipzen A."/>
            <person name="Lundell T."/>
            <person name="Morin E."/>
            <person name="Murat C."/>
            <person name="Riley R."/>
            <person name="Ohm R."/>
            <person name="Sun H."/>
            <person name="Tunlid A."/>
            <person name="Henrissat B."/>
            <person name="Grigoriev I.V."/>
            <person name="Hibbett D.S."/>
            <person name="Martin F."/>
        </authorList>
    </citation>
    <scope>NUCLEOTIDE SEQUENCE [LARGE SCALE GENOMIC DNA]</scope>
    <source>
        <strain evidence="2">Foug A</strain>
    </source>
</reference>
<dbReference type="OrthoDB" id="3208495at2759"/>
<protein>
    <submittedName>
        <fullName evidence="1">Uncharacterized protein</fullName>
    </submittedName>
</protein>
<reference evidence="1 2" key="1">
    <citation type="submission" date="2014-04" db="EMBL/GenBank/DDBJ databases">
        <authorList>
            <consortium name="DOE Joint Genome Institute"/>
            <person name="Kuo A."/>
            <person name="Kohler A."/>
            <person name="Nagy L.G."/>
            <person name="Floudas D."/>
            <person name="Copeland A."/>
            <person name="Barry K.W."/>
            <person name="Cichocki N."/>
            <person name="Veneault-Fourrey C."/>
            <person name="LaButti K."/>
            <person name="Lindquist E.A."/>
            <person name="Lipzen A."/>
            <person name="Lundell T."/>
            <person name="Morin E."/>
            <person name="Murat C."/>
            <person name="Sun H."/>
            <person name="Tunlid A."/>
            <person name="Henrissat B."/>
            <person name="Grigoriev I.V."/>
            <person name="Hibbett D.S."/>
            <person name="Martin F."/>
            <person name="Nordberg H.P."/>
            <person name="Cantor M.N."/>
            <person name="Hua S.X."/>
        </authorList>
    </citation>
    <scope>NUCLEOTIDE SEQUENCE [LARGE SCALE GENOMIC DNA]</scope>
    <source>
        <strain evidence="1 2">Foug A</strain>
    </source>
</reference>
<proteinExistence type="predicted"/>
<organism evidence="1 2">
    <name type="scientific">Scleroderma citrinum Foug A</name>
    <dbReference type="NCBI Taxonomy" id="1036808"/>
    <lineage>
        <taxon>Eukaryota</taxon>
        <taxon>Fungi</taxon>
        <taxon>Dikarya</taxon>
        <taxon>Basidiomycota</taxon>
        <taxon>Agaricomycotina</taxon>
        <taxon>Agaricomycetes</taxon>
        <taxon>Agaricomycetidae</taxon>
        <taxon>Boletales</taxon>
        <taxon>Sclerodermatineae</taxon>
        <taxon>Sclerodermataceae</taxon>
        <taxon>Scleroderma</taxon>
    </lineage>
</organism>
<accession>A0A0C3DSJ6</accession>
<feature type="non-terminal residue" evidence="1">
    <location>
        <position position="1"/>
    </location>
</feature>
<evidence type="ECO:0000313" key="1">
    <source>
        <dbReference type="EMBL" id="KIM59154.1"/>
    </source>
</evidence>
<keyword evidence="2" id="KW-1185">Reference proteome</keyword>
<dbReference type="AlphaFoldDB" id="A0A0C3DSJ6"/>
<gene>
    <name evidence="1" type="ORF">SCLCIDRAFT_96400</name>
</gene>
<dbReference type="InParanoid" id="A0A0C3DSJ6"/>
<feature type="non-terminal residue" evidence="1">
    <location>
        <position position="157"/>
    </location>
</feature>
<name>A0A0C3DSJ6_9AGAM</name>
<sequence>VDMRPSQSRRLPRHYWDELPEPMPAVAPPHPVDQPSLPRRVVLHVFDLFRTAFNIFGIARDYRHHPSYDPNSFLSVSDLSDLPNLPSSNELPESCEDCYGPSGTRSPPWPWANMSVWRLMSWKLTGSSQKSNAEVTCLVRDVIQAVDFKVDNLASFN</sequence>
<dbReference type="Proteomes" id="UP000053989">
    <property type="component" value="Unassembled WGS sequence"/>
</dbReference>
<evidence type="ECO:0000313" key="2">
    <source>
        <dbReference type="Proteomes" id="UP000053989"/>
    </source>
</evidence>
<dbReference type="EMBL" id="KN822076">
    <property type="protein sequence ID" value="KIM59154.1"/>
    <property type="molecule type" value="Genomic_DNA"/>
</dbReference>
<dbReference type="HOGENOM" id="CLU_065856_1_0_1"/>